<feature type="signal peptide" evidence="1">
    <location>
        <begin position="1"/>
        <end position="22"/>
    </location>
</feature>
<name>A0A096AP47_9BACT</name>
<dbReference type="PROSITE" id="PS51257">
    <property type="entry name" value="PROKAR_LIPOPROTEIN"/>
    <property type="match status" value="1"/>
</dbReference>
<evidence type="ECO:0000256" key="1">
    <source>
        <dbReference type="SAM" id="SignalP"/>
    </source>
</evidence>
<evidence type="ECO:0000313" key="2">
    <source>
        <dbReference type="EMBL" id="KGF48496.1"/>
    </source>
</evidence>
<accession>A0A096AP47</accession>
<protein>
    <recommendedName>
        <fullName evidence="4">DUF4837 domain-containing protein</fullName>
    </recommendedName>
</protein>
<keyword evidence="1" id="KW-0732">Signal</keyword>
<gene>
    <name evidence="2" type="ORF">HMPREF0654_09060</name>
</gene>
<organism evidence="2 3">
    <name type="scientific">Prevotella disiens DNF00882</name>
    <dbReference type="NCBI Taxonomy" id="1401075"/>
    <lineage>
        <taxon>Bacteria</taxon>
        <taxon>Pseudomonadati</taxon>
        <taxon>Bacteroidota</taxon>
        <taxon>Bacteroidia</taxon>
        <taxon>Bacteroidales</taxon>
        <taxon>Prevotellaceae</taxon>
        <taxon>Prevotella</taxon>
    </lineage>
</organism>
<dbReference type="Pfam" id="PF16125">
    <property type="entry name" value="DUF4837"/>
    <property type="match status" value="1"/>
</dbReference>
<proteinExistence type="predicted"/>
<evidence type="ECO:0008006" key="4">
    <source>
        <dbReference type="Google" id="ProtNLM"/>
    </source>
</evidence>
<reference evidence="2 3" key="1">
    <citation type="submission" date="2014-07" db="EMBL/GenBank/DDBJ databases">
        <authorList>
            <person name="McCorrison J."/>
            <person name="Sanka R."/>
            <person name="Torralba M."/>
            <person name="Gillis M."/>
            <person name="Haft D.H."/>
            <person name="Methe B."/>
            <person name="Sutton G."/>
            <person name="Nelson K.E."/>
        </authorList>
    </citation>
    <scope>NUCLEOTIDE SEQUENCE [LARGE SCALE GENOMIC DNA]</scope>
    <source>
        <strain evidence="2 3">DNF00882</strain>
    </source>
</reference>
<dbReference type="RefSeq" id="WP_036884133.1">
    <property type="nucleotide sequence ID" value="NZ_JRNR01000093.1"/>
</dbReference>
<feature type="chain" id="PRO_5001923958" description="DUF4837 domain-containing protein" evidence="1">
    <location>
        <begin position="23"/>
        <end position="306"/>
    </location>
</feature>
<dbReference type="EMBL" id="JRNR01000093">
    <property type="protein sequence ID" value="KGF48496.1"/>
    <property type="molecule type" value="Genomic_DNA"/>
</dbReference>
<dbReference type="Proteomes" id="UP000029538">
    <property type="component" value="Unassembled WGS sequence"/>
</dbReference>
<dbReference type="AlphaFoldDB" id="A0A096AP47"/>
<dbReference type="InterPro" id="IPR032286">
    <property type="entry name" value="DUF4837"/>
</dbReference>
<comment type="caution">
    <text evidence="2">The sequence shown here is derived from an EMBL/GenBank/DDBJ whole genome shotgun (WGS) entry which is preliminary data.</text>
</comment>
<sequence length="306" mass="34773">MPTNMRKLQWFCYLVLFLTLMACNENSLKPTSYGKPYEVLIVGDRKNSISNVLSSPMNGLPQAEPTFDVIKSAADTLNGDEKLLSNIVIIKIGKQYKTTELSSQQDVYARQQIVVTITSPTEKAYMGFVKQQGEKLRNYFIKAELKRAQNELVKHSNKEAEAKIQQMFGIKVKIPPDMTASKVGKDFLWLSNNSPSSMQNMCFYTIHATNFRQQCDSVMRKNIQGERKGMYMRTAAITETTQNKGKSVTIRGLWEMKDDAMGGPFIAYWKENGGTIIVSEAFIYAPGRKKRNALRRLEAVLYTRTK</sequence>
<evidence type="ECO:0000313" key="3">
    <source>
        <dbReference type="Proteomes" id="UP000029538"/>
    </source>
</evidence>